<dbReference type="Proteomes" id="UP000265703">
    <property type="component" value="Unassembled WGS sequence"/>
</dbReference>
<evidence type="ECO:0000256" key="1">
    <source>
        <dbReference type="SAM" id="MobiDB-lite"/>
    </source>
</evidence>
<organism evidence="2 3">
    <name type="scientific">Glomus cerebriforme</name>
    <dbReference type="NCBI Taxonomy" id="658196"/>
    <lineage>
        <taxon>Eukaryota</taxon>
        <taxon>Fungi</taxon>
        <taxon>Fungi incertae sedis</taxon>
        <taxon>Mucoromycota</taxon>
        <taxon>Glomeromycotina</taxon>
        <taxon>Glomeromycetes</taxon>
        <taxon>Glomerales</taxon>
        <taxon>Glomeraceae</taxon>
        <taxon>Glomus</taxon>
    </lineage>
</organism>
<comment type="caution">
    <text evidence="2">The sequence shown here is derived from an EMBL/GenBank/DDBJ whole genome shotgun (WGS) entry which is preliminary data.</text>
</comment>
<sequence>MSPISLTELKKTLSSLPNNKAGVPSGIKYEDLTHLDEYTEKISIMDQSARPFEGIQQGRHIIAKNRNVTTTNPIKIYQYHHQTLSRSEKQNYPSSTPKLTIRRSPRHRSRRARQLINNLQLDLWLPWWPSLQDLLNIDQTKYLPFTSFTKGLIRFAHMGFTFTPNFNTVIRDQLINIDGIYIKEWHKINVNPFDRSEKLPGRQPHWYQRYIDTKTTGYNKNLTIPINVNCCHLPSHKLPKISSLYHYRPKNEWTSYWHAPTSQVIFGKSIEQHNDLFSPSLTYIEH</sequence>
<dbReference type="OrthoDB" id="2493222at2759"/>
<feature type="compositionally biased region" description="Polar residues" evidence="1">
    <location>
        <begin position="84"/>
        <end position="98"/>
    </location>
</feature>
<proteinExistence type="predicted"/>
<name>A0A397T4A1_9GLOM</name>
<evidence type="ECO:0000313" key="3">
    <source>
        <dbReference type="Proteomes" id="UP000265703"/>
    </source>
</evidence>
<feature type="region of interest" description="Disordered" evidence="1">
    <location>
        <begin position="84"/>
        <end position="107"/>
    </location>
</feature>
<dbReference type="AlphaFoldDB" id="A0A397T4A1"/>
<accession>A0A397T4A1</accession>
<reference evidence="2 3" key="1">
    <citation type="submission" date="2018-06" db="EMBL/GenBank/DDBJ databases">
        <title>Comparative genomics reveals the genomic features of Rhizophagus irregularis, R. cerebriforme, R. diaphanum and Gigaspora rosea, and their symbiotic lifestyle signature.</title>
        <authorList>
            <person name="Morin E."/>
            <person name="San Clemente H."/>
            <person name="Chen E.C.H."/>
            <person name="De La Providencia I."/>
            <person name="Hainaut M."/>
            <person name="Kuo A."/>
            <person name="Kohler A."/>
            <person name="Murat C."/>
            <person name="Tang N."/>
            <person name="Roy S."/>
            <person name="Loubradou J."/>
            <person name="Henrissat B."/>
            <person name="Grigoriev I.V."/>
            <person name="Corradi N."/>
            <person name="Roux C."/>
            <person name="Martin F.M."/>
        </authorList>
    </citation>
    <scope>NUCLEOTIDE SEQUENCE [LARGE SCALE GENOMIC DNA]</scope>
    <source>
        <strain evidence="2 3">DAOM 227022</strain>
    </source>
</reference>
<gene>
    <name evidence="2" type="ORF">C1645_822431</name>
</gene>
<evidence type="ECO:0000313" key="2">
    <source>
        <dbReference type="EMBL" id="RIA91125.1"/>
    </source>
</evidence>
<dbReference type="EMBL" id="QKYT01000161">
    <property type="protein sequence ID" value="RIA91125.1"/>
    <property type="molecule type" value="Genomic_DNA"/>
</dbReference>
<keyword evidence="3" id="KW-1185">Reference proteome</keyword>
<protein>
    <submittedName>
        <fullName evidence="2">Uncharacterized protein</fullName>
    </submittedName>
</protein>